<keyword evidence="12" id="KW-1185">Reference proteome</keyword>
<protein>
    <recommendedName>
        <fullName evidence="4">pectinesterase</fullName>
        <ecNumber evidence="4">3.1.1.11</ecNumber>
    </recommendedName>
</protein>
<dbReference type="OrthoDB" id="2019149at2759"/>
<dbReference type="PANTHER" id="PTHR31321">
    <property type="entry name" value="ACYL-COA THIOESTER HYDROLASE YBHC-RELATED"/>
    <property type="match status" value="1"/>
</dbReference>
<dbReference type="Gene3D" id="2.160.20.10">
    <property type="entry name" value="Single-stranded right-handed beta-helix, Pectin lyase-like"/>
    <property type="match status" value="1"/>
</dbReference>
<dbReference type="Pfam" id="PF01095">
    <property type="entry name" value="Pectinesterase"/>
    <property type="match status" value="1"/>
</dbReference>
<keyword evidence="6" id="KW-0964">Secreted</keyword>
<dbReference type="InterPro" id="IPR000070">
    <property type="entry name" value="Pectinesterase_cat"/>
</dbReference>
<dbReference type="InterPro" id="IPR012334">
    <property type="entry name" value="Pectin_lyas_fold"/>
</dbReference>
<dbReference type="GO" id="GO:0042545">
    <property type="term" value="P:cell wall modification"/>
    <property type="evidence" value="ECO:0007669"/>
    <property type="project" value="InterPro"/>
</dbReference>
<organism evidence="11 12">
    <name type="scientific">Gossypium stocksii</name>
    <dbReference type="NCBI Taxonomy" id="47602"/>
    <lineage>
        <taxon>Eukaryota</taxon>
        <taxon>Viridiplantae</taxon>
        <taxon>Streptophyta</taxon>
        <taxon>Embryophyta</taxon>
        <taxon>Tracheophyta</taxon>
        <taxon>Spermatophyta</taxon>
        <taxon>Magnoliopsida</taxon>
        <taxon>eudicotyledons</taxon>
        <taxon>Gunneridae</taxon>
        <taxon>Pentapetalae</taxon>
        <taxon>rosids</taxon>
        <taxon>malvids</taxon>
        <taxon>Malvales</taxon>
        <taxon>Malvaceae</taxon>
        <taxon>Malvoideae</taxon>
        <taxon>Gossypium</taxon>
    </lineage>
</organism>
<dbReference type="PANTHER" id="PTHR31321:SF31">
    <property type="entry name" value="PECTINESTERASE QRT1"/>
    <property type="match status" value="1"/>
</dbReference>
<dbReference type="EC" id="3.1.1.11" evidence="4"/>
<dbReference type="SUPFAM" id="SSF51126">
    <property type="entry name" value="Pectin lyase-like"/>
    <property type="match status" value="1"/>
</dbReference>
<sequence length="418" mass="46863">MLGCRSTKLPFVSRVQDFKKEINLELIVERVATCKVLCYEIEPKVATSSLQDRDIIEVMDYCCVLVMVIMTVFASCFRVGLSKSNEIYVKNFISWDDMKVYGHKITLNTSTVCHNQSRVIVVDKNGGGDSVTVQGAVNMVPEYNKQRVKIYILPGIYREKVVVPRFKPYISFVGNEGQMANTIISWHDKASDRNSNGGSLGTYRSASVTIGSDYFCATDITFENTVIGAPGEPGRQAVALRIYGDKAMFYKVKIVGGQDTLLDETGSHYFYHSVIQGSVDFICGKSRSLYQECLIQSTAKKIGAIAAHHRDLPDDNTGFSFVSCIITGSGKVYLGRAWGNYSRTIYSNCYFDNVIIPAGWSDWNDPLRHKTVEFGEFQSWGTGSDTSGRVPWSKKLTYEEAKPFMDIKFIDGKQWLKL</sequence>
<feature type="domain" description="Pectinesterase catalytic" evidence="10">
    <location>
        <begin position="120"/>
        <end position="412"/>
    </location>
</feature>
<dbReference type="EMBL" id="JAIQCV010000013">
    <property type="protein sequence ID" value="KAH1032466.1"/>
    <property type="molecule type" value="Genomic_DNA"/>
</dbReference>
<evidence type="ECO:0000313" key="11">
    <source>
        <dbReference type="EMBL" id="KAH1032466.1"/>
    </source>
</evidence>
<evidence type="ECO:0000256" key="2">
    <source>
        <dbReference type="ARBA" id="ARBA00005184"/>
    </source>
</evidence>
<dbReference type="InterPro" id="IPR011050">
    <property type="entry name" value="Pectin_lyase_fold/virulence"/>
</dbReference>
<evidence type="ECO:0000256" key="7">
    <source>
        <dbReference type="ARBA" id="ARBA00022729"/>
    </source>
</evidence>
<dbReference type="GO" id="GO:0045490">
    <property type="term" value="P:pectin catabolic process"/>
    <property type="evidence" value="ECO:0007669"/>
    <property type="project" value="TreeGrafter"/>
</dbReference>
<dbReference type="Proteomes" id="UP000828251">
    <property type="component" value="Unassembled WGS sequence"/>
</dbReference>
<keyword evidence="9" id="KW-0063">Aspartyl esterase</keyword>
<dbReference type="AlphaFoldDB" id="A0A9D3ZGA8"/>
<dbReference type="GO" id="GO:0030599">
    <property type="term" value="F:pectinesterase activity"/>
    <property type="evidence" value="ECO:0007669"/>
    <property type="project" value="UniProtKB-EC"/>
</dbReference>
<reference evidence="11 12" key="1">
    <citation type="journal article" date="2021" name="Plant Biotechnol. J.">
        <title>Multi-omics assisted identification of the key and species-specific regulatory components of drought-tolerant mechanisms in Gossypium stocksii.</title>
        <authorList>
            <person name="Yu D."/>
            <person name="Ke L."/>
            <person name="Zhang D."/>
            <person name="Wu Y."/>
            <person name="Sun Y."/>
            <person name="Mei J."/>
            <person name="Sun J."/>
            <person name="Sun Y."/>
        </authorList>
    </citation>
    <scope>NUCLEOTIDE SEQUENCE [LARGE SCALE GENOMIC DNA]</scope>
    <source>
        <strain evidence="12">cv. E1</strain>
        <tissue evidence="11">Leaf</tissue>
    </source>
</reference>
<evidence type="ECO:0000256" key="8">
    <source>
        <dbReference type="ARBA" id="ARBA00022801"/>
    </source>
</evidence>
<gene>
    <name evidence="11" type="ORF">J1N35_044640</name>
</gene>
<comment type="similarity">
    <text evidence="3">Belongs to the pectinesterase family.</text>
</comment>
<proteinExistence type="inferred from homology"/>
<accession>A0A9D3ZGA8</accession>
<evidence type="ECO:0000259" key="10">
    <source>
        <dbReference type="Pfam" id="PF01095"/>
    </source>
</evidence>
<evidence type="ECO:0000256" key="4">
    <source>
        <dbReference type="ARBA" id="ARBA00013229"/>
    </source>
</evidence>
<comment type="pathway">
    <text evidence="2">Glycan metabolism; pectin degradation; 2-dehydro-3-deoxy-D-gluconate from pectin: step 1/5.</text>
</comment>
<evidence type="ECO:0000256" key="1">
    <source>
        <dbReference type="ARBA" id="ARBA00004191"/>
    </source>
</evidence>
<evidence type="ECO:0000313" key="12">
    <source>
        <dbReference type="Proteomes" id="UP000828251"/>
    </source>
</evidence>
<evidence type="ECO:0000256" key="5">
    <source>
        <dbReference type="ARBA" id="ARBA00022512"/>
    </source>
</evidence>
<dbReference type="FunFam" id="2.160.20.10:FF:000008">
    <property type="entry name" value="Pectinesterase"/>
    <property type="match status" value="1"/>
</dbReference>
<keyword evidence="5" id="KW-0134">Cell wall</keyword>
<evidence type="ECO:0000256" key="3">
    <source>
        <dbReference type="ARBA" id="ARBA00008891"/>
    </source>
</evidence>
<comment type="subcellular location">
    <subcellularLocation>
        <location evidence="1">Secreted</location>
        <location evidence="1">Cell wall</location>
    </subcellularLocation>
</comment>
<evidence type="ECO:0000256" key="6">
    <source>
        <dbReference type="ARBA" id="ARBA00022525"/>
    </source>
</evidence>
<name>A0A9D3ZGA8_9ROSI</name>
<keyword evidence="8" id="KW-0378">Hydrolase</keyword>
<keyword evidence="7" id="KW-0732">Signal</keyword>
<comment type="caution">
    <text evidence="11">The sequence shown here is derived from an EMBL/GenBank/DDBJ whole genome shotgun (WGS) entry which is preliminary data.</text>
</comment>
<evidence type="ECO:0000256" key="9">
    <source>
        <dbReference type="ARBA" id="ARBA00023085"/>
    </source>
</evidence>